<sequence>MSFACSAECLEIAESAEWARVKLYKHVLLTEDICSANFLQDAGPVKGSRLLATALHADGHFGAMLLLSAETLRANLAIPAKEGFVGGPSDFTIGGAHLESSSGPAKGDFLFENMAVARHVGEFRSCEDGFSLKIGSRTAHNTRGSEVLTWDRGPNCFERFVTACKWYHNNLKDNERHLDAARVRNKLTGAAKGMVRNLSPEKFCGDGINKLLLVLQESPLQKLPIVTS</sequence>
<dbReference type="Proteomes" id="UP000186817">
    <property type="component" value="Unassembled WGS sequence"/>
</dbReference>
<gene>
    <name evidence="1" type="ORF">AK812_SmicGene2003</name>
</gene>
<evidence type="ECO:0000313" key="2">
    <source>
        <dbReference type="Proteomes" id="UP000186817"/>
    </source>
</evidence>
<dbReference type="OrthoDB" id="409370at2759"/>
<reference evidence="1 2" key="1">
    <citation type="submission" date="2016-02" db="EMBL/GenBank/DDBJ databases">
        <title>Genome analysis of coral dinoflagellate symbionts highlights evolutionary adaptations to a symbiotic lifestyle.</title>
        <authorList>
            <person name="Aranda M."/>
            <person name="Li Y."/>
            <person name="Liew Y.J."/>
            <person name="Baumgarten S."/>
            <person name="Simakov O."/>
            <person name="Wilson M."/>
            <person name="Piel J."/>
            <person name="Ashoor H."/>
            <person name="Bougouffa S."/>
            <person name="Bajic V.B."/>
            <person name="Ryu T."/>
            <person name="Ravasi T."/>
            <person name="Bayer T."/>
            <person name="Micklem G."/>
            <person name="Kim H."/>
            <person name="Bhak J."/>
            <person name="Lajeunesse T.C."/>
            <person name="Voolstra C.R."/>
        </authorList>
    </citation>
    <scope>NUCLEOTIDE SEQUENCE [LARGE SCALE GENOMIC DNA]</scope>
    <source>
        <strain evidence="1 2">CCMP2467</strain>
    </source>
</reference>
<keyword evidence="2" id="KW-1185">Reference proteome</keyword>
<dbReference type="EMBL" id="LSRX01000021">
    <property type="protein sequence ID" value="OLQ14004.1"/>
    <property type="molecule type" value="Genomic_DNA"/>
</dbReference>
<evidence type="ECO:0000313" key="1">
    <source>
        <dbReference type="EMBL" id="OLQ14004.1"/>
    </source>
</evidence>
<proteinExistence type="predicted"/>
<organism evidence="1 2">
    <name type="scientific">Symbiodinium microadriaticum</name>
    <name type="common">Dinoflagellate</name>
    <name type="synonym">Zooxanthella microadriatica</name>
    <dbReference type="NCBI Taxonomy" id="2951"/>
    <lineage>
        <taxon>Eukaryota</taxon>
        <taxon>Sar</taxon>
        <taxon>Alveolata</taxon>
        <taxon>Dinophyceae</taxon>
        <taxon>Suessiales</taxon>
        <taxon>Symbiodiniaceae</taxon>
        <taxon>Symbiodinium</taxon>
    </lineage>
</organism>
<name>A0A1Q9F2T5_SYMMI</name>
<dbReference type="AlphaFoldDB" id="A0A1Q9F2T5"/>
<comment type="caution">
    <text evidence="1">The sequence shown here is derived from an EMBL/GenBank/DDBJ whole genome shotgun (WGS) entry which is preliminary data.</text>
</comment>
<accession>A0A1Q9F2T5</accession>
<protein>
    <submittedName>
        <fullName evidence="1">Uncharacterized protein</fullName>
    </submittedName>
</protein>